<evidence type="ECO:0000313" key="16">
    <source>
        <dbReference type="EMBL" id="CAL4075819.1"/>
    </source>
</evidence>
<dbReference type="Gene3D" id="3.30.200.20">
    <property type="entry name" value="Phosphorylase Kinase, domain 1"/>
    <property type="match status" value="1"/>
</dbReference>
<dbReference type="InterPro" id="IPR000719">
    <property type="entry name" value="Prot_kinase_dom"/>
</dbReference>
<proteinExistence type="inferred from homology"/>
<keyword evidence="7 13" id="KW-0547">Nucleotide-binding</keyword>
<evidence type="ECO:0000256" key="9">
    <source>
        <dbReference type="ARBA" id="ARBA00022840"/>
    </source>
</evidence>
<evidence type="ECO:0000256" key="10">
    <source>
        <dbReference type="ARBA" id="ARBA00022842"/>
    </source>
</evidence>
<evidence type="ECO:0000256" key="4">
    <source>
        <dbReference type="ARBA" id="ARBA00022527"/>
    </source>
</evidence>
<evidence type="ECO:0000256" key="7">
    <source>
        <dbReference type="ARBA" id="ARBA00022741"/>
    </source>
</evidence>
<dbReference type="AlphaFoldDB" id="A0AAV2QCF5"/>
<evidence type="ECO:0000256" key="14">
    <source>
        <dbReference type="SAM" id="MobiDB-lite"/>
    </source>
</evidence>
<keyword evidence="5" id="KW-0808">Transferase</keyword>
<name>A0AAV2QCF5_MEGNR</name>
<protein>
    <recommendedName>
        <fullName evidence="3">non-specific serine/threonine protein kinase</fullName>
        <ecNumber evidence="3">2.7.11.1</ecNumber>
    </recommendedName>
</protein>
<keyword evidence="4" id="KW-0723">Serine/threonine-protein kinase</keyword>
<keyword evidence="8" id="KW-0418">Kinase</keyword>
<dbReference type="FunFam" id="1.10.510.10:FF:000172">
    <property type="entry name" value="serine/threonine-protein kinase Nek1 isoform X1"/>
    <property type="match status" value="1"/>
</dbReference>
<comment type="cofactor">
    <cofactor evidence="1">
        <name>Mg(2+)</name>
        <dbReference type="ChEBI" id="CHEBI:18420"/>
    </cofactor>
</comment>
<keyword evidence="17" id="KW-1185">Reference proteome</keyword>
<gene>
    <name evidence="16" type="ORF">MNOR_LOCUS9970</name>
</gene>
<dbReference type="GO" id="GO:0004674">
    <property type="term" value="F:protein serine/threonine kinase activity"/>
    <property type="evidence" value="ECO:0007669"/>
    <property type="project" value="UniProtKB-KW"/>
</dbReference>
<dbReference type="InterPro" id="IPR051131">
    <property type="entry name" value="NEK_Ser/Thr_kinase_NIMA"/>
</dbReference>
<keyword evidence="9 13" id="KW-0067">ATP-binding</keyword>
<organism evidence="16 17">
    <name type="scientific">Meganyctiphanes norvegica</name>
    <name type="common">Northern krill</name>
    <name type="synonym">Thysanopoda norvegica</name>
    <dbReference type="NCBI Taxonomy" id="48144"/>
    <lineage>
        <taxon>Eukaryota</taxon>
        <taxon>Metazoa</taxon>
        <taxon>Ecdysozoa</taxon>
        <taxon>Arthropoda</taxon>
        <taxon>Crustacea</taxon>
        <taxon>Multicrustacea</taxon>
        <taxon>Malacostraca</taxon>
        <taxon>Eumalacostraca</taxon>
        <taxon>Eucarida</taxon>
        <taxon>Euphausiacea</taxon>
        <taxon>Euphausiidae</taxon>
        <taxon>Meganyctiphanes</taxon>
    </lineage>
</organism>
<dbReference type="CDD" id="cd08215">
    <property type="entry name" value="STKc_Nek"/>
    <property type="match status" value="1"/>
</dbReference>
<evidence type="ECO:0000256" key="3">
    <source>
        <dbReference type="ARBA" id="ARBA00012513"/>
    </source>
</evidence>
<evidence type="ECO:0000256" key="11">
    <source>
        <dbReference type="ARBA" id="ARBA00047899"/>
    </source>
</evidence>
<keyword evidence="6" id="KW-0479">Metal-binding</keyword>
<dbReference type="Proteomes" id="UP001497623">
    <property type="component" value="Unassembled WGS sequence"/>
</dbReference>
<dbReference type="GO" id="GO:0005524">
    <property type="term" value="F:ATP binding"/>
    <property type="evidence" value="ECO:0007669"/>
    <property type="project" value="UniProtKB-UniRule"/>
</dbReference>
<dbReference type="EMBL" id="CAXKWB010004941">
    <property type="protein sequence ID" value="CAL4075819.1"/>
    <property type="molecule type" value="Genomic_DNA"/>
</dbReference>
<evidence type="ECO:0000256" key="6">
    <source>
        <dbReference type="ARBA" id="ARBA00022723"/>
    </source>
</evidence>
<dbReference type="PROSITE" id="PS00107">
    <property type="entry name" value="PROTEIN_KINASE_ATP"/>
    <property type="match status" value="1"/>
</dbReference>
<dbReference type="InterPro" id="IPR011009">
    <property type="entry name" value="Kinase-like_dom_sf"/>
</dbReference>
<comment type="catalytic activity">
    <reaction evidence="12">
        <text>L-seryl-[protein] + ATP = O-phospho-L-seryl-[protein] + ADP + H(+)</text>
        <dbReference type="Rhea" id="RHEA:17989"/>
        <dbReference type="Rhea" id="RHEA-COMP:9863"/>
        <dbReference type="Rhea" id="RHEA-COMP:11604"/>
        <dbReference type="ChEBI" id="CHEBI:15378"/>
        <dbReference type="ChEBI" id="CHEBI:29999"/>
        <dbReference type="ChEBI" id="CHEBI:30616"/>
        <dbReference type="ChEBI" id="CHEBI:83421"/>
        <dbReference type="ChEBI" id="CHEBI:456216"/>
        <dbReference type="EC" id="2.7.11.1"/>
    </reaction>
</comment>
<reference evidence="16 17" key="1">
    <citation type="submission" date="2024-05" db="EMBL/GenBank/DDBJ databases">
        <authorList>
            <person name="Wallberg A."/>
        </authorList>
    </citation>
    <scope>NUCLEOTIDE SEQUENCE [LARGE SCALE GENOMIC DNA]</scope>
</reference>
<evidence type="ECO:0000313" key="17">
    <source>
        <dbReference type="Proteomes" id="UP001497623"/>
    </source>
</evidence>
<comment type="similarity">
    <text evidence="2">Belongs to the protein kinase superfamily. NEK Ser/Thr protein kinase family. NIMA subfamily.</text>
</comment>
<dbReference type="FunFam" id="3.30.200.20:FF:000097">
    <property type="entry name" value="Probable serine/threonine-protein kinase nek1"/>
    <property type="match status" value="1"/>
</dbReference>
<feature type="region of interest" description="Disordered" evidence="14">
    <location>
        <begin position="404"/>
        <end position="427"/>
    </location>
</feature>
<feature type="region of interest" description="Disordered" evidence="14">
    <location>
        <begin position="306"/>
        <end position="336"/>
    </location>
</feature>
<evidence type="ECO:0000256" key="12">
    <source>
        <dbReference type="ARBA" id="ARBA00048679"/>
    </source>
</evidence>
<evidence type="ECO:0000256" key="5">
    <source>
        <dbReference type="ARBA" id="ARBA00022679"/>
    </source>
</evidence>
<evidence type="ECO:0000256" key="8">
    <source>
        <dbReference type="ARBA" id="ARBA00022777"/>
    </source>
</evidence>
<comment type="catalytic activity">
    <reaction evidence="11">
        <text>L-threonyl-[protein] + ATP = O-phospho-L-threonyl-[protein] + ADP + H(+)</text>
        <dbReference type="Rhea" id="RHEA:46608"/>
        <dbReference type="Rhea" id="RHEA-COMP:11060"/>
        <dbReference type="Rhea" id="RHEA-COMP:11605"/>
        <dbReference type="ChEBI" id="CHEBI:15378"/>
        <dbReference type="ChEBI" id="CHEBI:30013"/>
        <dbReference type="ChEBI" id="CHEBI:30616"/>
        <dbReference type="ChEBI" id="CHEBI:61977"/>
        <dbReference type="ChEBI" id="CHEBI:456216"/>
        <dbReference type="EC" id="2.7.11.1"/>
    </reaction>
</comment>
<evidence type="ECO:0000256" key="2">
    <source>
        <dbReference type="ARBA" id="ARBA00010886"/>
    </source>
</evidence>
<dbReference type="PROSITE" id="PS00108">
    <property type="entry name" value="PROTEIN_KINASE_ST"/>
    <property type="match status" value="1"/>
</dbReference>
<dbReference type="SUPFAM" id="SSF56112">
    <property type="entry name" value="Protein kinase-like (PK-like)"/>
    <property type="match status" value="1"/>
</dbReference>
<dbReference type="InterPro" id="IPR008271">
    <property type="entry name" value="Ser/Thr_kinase_AS"/>
</dbReference>
<feature type="domain" description="Protein kinase" evidence="15">
    <location>
        <begin position="34"/>
        <end position="288"/>
    </location>
</feature>
<feature type="compositionally biased region" description="Polar residues" evidence="14">
    <location>
        <begin position="311"/>
        <end position="329"/>
    </location>
</feature>
<comment type="caution">
    <text evidence="16">The sequence shown here is derived from an EMBL/GenBank/DDBJ whole genome shotgun (WGS) entry which is preliminary data.</text>
</comment>
<dbReference type="InterPro" id="IPR017441">
    <property type="entry name" value="Protein_kinase_ATP_BS"/>
</dbReference>
<feature type="region of interest" description="Disordered" evidence="14">
    <location>
        <begin position="445"/>
        <end position="465"/>
    </location>
</feature>
<dbReference type="PANTHER" id="PTHR44899">
    <property type="entry name" value="CAMK FAMILY PROTEIN KINASE"/>
    <property type="match status" value="1"/>
</dbReference>
<evidence type="ECO:0000259" key="15">
    <source>
        <dbReference type="PROSITE" id="PS50011"/>
    </source>
</evidence>
<evidence type="ECO:0000256" key="13">
    <source>
        <dbReference type="PROSITE-ProRule" id="PRU10141"/>
    </source>
</evidence>
<dbReference type="Pfam" id="PF00069">
    <property type="entry name" value="Pkinase"/>
    <property type="match status" value="1"/>
</dbReference>
<evidence type="ECO:0000256" key="1">
    <source>
        <dbReference type="ARBA" id="ARBA00001946"/>
    </source>
</evidence>
<dbReference type="Gene3D" id="1.10.510.10">
    <property type="entry name" value="Transferase(Phosphotransferase) domain 1"/>
    <property type="match status" value="1"/>
</dbReference>
<dbReference type="GO" id="GO:0046872">
    <property type="term" value="F:metal ion binding"/>
    <property type="evidence" value="ECO:0007669"/>
    <property type="project" value="UniProtKB-KW"/>
</dbReference>
<feature type="non-terminal residue" evidence="16">
    <location>
        <position position="622"/>
    </location>
</feature>
<dbReference type="PROSITE" id="PS50011">
    <property type="entry name" value="PROTEIN_KINASE_DOM"/>
    <property type="match status" value="1"/>
</dbReference>
<dbReference type="EC" id="2.7.11.1" evidence="3"/>
<keyword evidence="10" id="KW-0460">Magnesium</keyword>
<dbReference type="PANTHER" id="PTHR44899:SF7">
    <property type="entry name" value="NIMA-RELATED KINASE"/>
    <property type="match status" value="1"/>
</dbReference>
<accession>A0AAV2QCF5</accession>
<feature type="binding site" evidence="13">
    <location>
        <position position="63"/>
    </location>
    <ligand>
        <name>ATP</name>
        <dbReference type="ChEBI" id="CHEBI:30616"/>
    </ligand>
</feature>
<sequence>MSTFYIYGYFSFLFSVGSNEGSITHFQSQNMDGFEIVREIGQGSYGTVWLVKRQRDSKQLVLKTVDLRNASIKEIEAARQEVVLLSRLKHPNIVSYKGSFELENQLHLLMSFCEGGDLQRCIKQQKGKNFTEEKIIRWFIQITMALQYLHQNNILHRDLKTQNIFLTIIGLIKLGDFGVCRVLDNSVDMATTMIGTPYYMSPELFAGVPYNHKSDMWSLGCCLYELVTLKNAFQARDMAALINRISRGKVNIIPSQYSQELQFLLDSLLSRAPSKRPSAHSVLQKKYIRKHIRCFLNDTKSNGKGDDGFLNKSTETESLNDLQSRNKSCVSEKNEESYDNVKYADNHRSNYKPVRCCELLLPTDLDSLQISGGKMRLEDRSKIEIKVSGTKECNCYRNSKVTNIDSQSRQRRRRSKSSYIKESHSEVENSNKTWNRLTFSKGSIERVQRKPSSARERRRQQKSEELTDLNSENIENCLNERLDSSEISNLLGDIQDDDNEDDLMSEYKQNKISEVEEFVEMLDTTLQEEEHQSVDDAIDEVFGDEIKSLEADLVSALGTIKSLEADLVSALGTDLGMDILNQLKTQEWEECRENILDLLTERGQSSLSATIFHLKLCYEFEQ</sequence>
<dbReference type="SMART" id="SM00220">
    <property type="entry name" value="S_TKc"/>
    <property type="match status" value="1"/>
</dbReference>